<comment type="cofactor">
    <cofactor evidence="2">
        <name>K(+)</name>
        <dbReference type="ChEBI" id="CHEBI:29103"/>
    </cofactor>
</comment>
<organism evidence="17 18">
    <name type="scientific">Microbulbifer celer</name>
    <dbReference type="NCBI Taxonomy" id="435905"/>
    <lineage>
        <taxon>Bacteria</taxon>
        <taxon>Pseudomonadati</taxon>
        <taxon>Pseudomonadota</taxon>
        <taxon>Gammaproteobacteria</taxon>
        <taxon>Cellvibrionales</taxon>
        <taxon>Microbulbiferaceae</taxon>
        <taxon>Microbulbifer</taxon>
    </lineage>
</organism>
<comment type="subcellular location">
    <subcellularLocation>
        <location evidence="3 16">Cytoplasm</location>
    </subcellularLocation>
</comment>
<dbReference type="CDD" id="cd24015">
    <property type="entry name" value="ASKHA_NBD_PanK-III"/>
    <property type="match status" value="1"/>
</dbReference>
<accession>A0ABW3U8G7</accession>
<comment type="catalytic activity">
    <reaction evidence="1 16">
        <text>(R)-pantothenate + ATP = (R)-4'-phosphopantothenate + ADP + H(+)</text>
        <dbReference type="Rhea" id="RHEA:16373"/>
        <dbReference type="ChEBI" id="CHEBI:10986"/>
        <dbReference type="ChEBI" id="CHEBI:15378"/>
        <dbReference type="ChEBI" id="CHEBI:29032"/>
        <dbReference type="ChEBI" id="CHEBI:30616"/>
        <dbReference type="ChEBI" id="CHEBI:456216"/>
        <dbReference type="EC" id="2.7.1.33"/>
    </reaction>
</comment>
<feature type="active site" description="Proton acceptor" evidence="16">
    <location>
        <position position="108"/>
    </location>
</feature>
<keyword evidence="13 16" id="KW-0173">Coenzyme A biosynthesis</keyword>
<comment type="cofactor">
    <cofactor evidence="16">
        <name>NH4(+)</name>
        <dbReference type="ChEBI" id="CHEBI:28938"/>
    </cofactor>
    <cofactor evidence="16">
        <name>K(+)</name>
        <dbReference type="ChEBI" id="CHEBI:29103"/>
    </cofactor>
    <text evidence="16">A monovalent cation. Ammonium or potassium.</text>
</comment>
<evidence type="ECO:0000256" key="15">
    <source>
        <dbReference type="ARBA" id="ARBA00040883"/>
    </source>
</evidence>
<feature type="binding site" evidence="16">
    <location>
        <position position="131"/>
    </location>
    <ligand>
        <name>ATP</name>
        <dbReference type="ChEBI" id="CHEBI:30616"/>
    </ligand>
</feature>
<feature type="binding site" evidence="16">
    <location>
        <begin position="7"/>
        <end position="14"/>
    </location>
    <ligand>
        <name>ATP</name>
        <dbReference type="ChEBI" id="CHEBI:30616"/>
    </ligand>
</feature>
<feature type="binding site" evidence="16">
    <location>
        <position position="99"/>
    </location>
    <ligand>
        <name>substrate</name>
    </ligand>
</feature>
<comment type="subunit">
    <text evidence="5 16">Homodimer.</text>
</comment>
<evidence type="ECO:0000256" key="9">
    <source>
        <dbReference type="ARBA" id="ARBA00022741"/>
    </source>
</evidence>
<name>A0ABW3U8G7_9GAMM</name>
<dbReference type="SUPFAM" id="SSF53067">
    <property type="entry name" value="Actin-like ATPase domain"/>
    <property type="match status" value="2"/>
</dbReference>
<evidence type="ECO:0000313" key="18">
    <source>
        <dbReference type="Proteomes" id="UP001597264"/>
    </source>
</evidence>
<dbReference type="PANTHER" id="PTHR34265:SF1">
    <property type="entry name" value="TYPE III PANTOTHENATE KINASE"/>
    <property type="match status" value="1"/>
</dbReference>
<evidence type="ECO:0000256" key="13">
    <source>
        <dbReference type="ARBA" id="ARBA00022993"/>
    </source>
</evidence>
<dbReference type="HAMAP" id="MF_01274">
    <property type="entry name" value="Pantothen_kinase_3"/>
    <property type="match status" value="1"/>
</dbReference>
<evidence type="ECO:0000256" key="14">
    <source>
        <dbReference type="ARBA" id="ARBA00038036"/>
    </source>
</evidence>
<dbReference type="GO" id="GO:0004594">
    <property type="term" value="F:pantothenate kinase activity"/>
    <property type="evidence" value="ECO:0007669"/>
    <property type="project" value="UniProtKB-EC"/>
</dbReference>
<comment type="function">
    <text evidence="16">Catalyzes the phosphorylation of pantothenate (Pan), the first step in CoA biosynthesis.</text>
</comment>
<protein>
    <recommendedName>
        <fullName evidence="15 16">Type III pantothenate kinase</fullName>
        <ecNumber evidence="6 16">2.7.1.33</ecNumber>
    </recommendedName>
    <alternativeName>
        <fullName evidence="16">PanK-III</fullName>
    </alternativeName>
    <alternativeName>
        <fullName evidence="16">Pantothenic acid kinase</fullName>
    </alternativeName>
</protein>
<feature type="binding site" evidence="16">
    <location>
        <position position="185"/>
    </location>
    <ligand>
        <name>substrate</name>
    </ligand>
</feature>
<evidence type="ECO:0000256" key="5">
    <source>
        <dbReference type="ARBA" id="ARBA00011738"/>
    </source>
</evidence>
<comment type="similarity">
    <text evidence="14 16">Belongs to the type III pantothenate kinase family.</text>
</comment>
<keyword evidence="16" id="KW-0479">Metal-binding</keyword>
<evidence type="ECO:0000256" key="16">
    <source>
        <dbReference type="HAMAP-Rule" id="MF_01274"/>
    </source>
</evidence>
<evidence type="ECO:0000256" key="4">
    <source>
        <dbReference type="ARBA" id="ARBA00005225"/>
    </source>
</evidence>
<dbReference type="EC" id="2.7.1.33" evidence="6 16"/>
<dbReference type="Proteomes" id="UP001597264">
    <property type="component" value="Unassembled WGS sequence"/>
</dbReference>
<dbReference type="InterPro" id="IPR043129">
    <property type="entry name" value="ATPase_NBD"/>
</dbReference>
<dbReference type="EMBL" id="JBHTLR010000010">
    <property type="protein sequence ID" value="MFD1217152.1"/>
    <property type="molecule type" value="Genomic_DNA"/>
</dbReference>
<comment type="caution">
    <text evidence="17">The sequence shown here is derived from an EMBL/GenBank/DDBJ whole genome shotgun (WGS) entry which is preliminary data.</text>
</comment>
<evidence type="ECO:0000256" key="3">
    <source>
        <dbReference type="ARBA" id="ARBA00004496"/>
    </source>
</evidence>
<sequence>MSILELDLGNTRCKWRQLASSGVAGLVGVVSRGAFATSAWHSGALPVDWRGVSFTRVRVANVAGEGVAAVVRQYFVEGFGLEPEFAEVSARCAGVTCAYKEVSRLGVDRWLAVLAAHQRDPSPSLVVDCGSAVTLDLLGSGGCHLGGYIVPGLALMRRALFQDTDAVKVHGGTAASRSLAPGRDTAEAVNRGLPLMVLGAIEEARQQLMSAAVGPSEPAPKVWITGGDSAYLSSLCTLEHVRVDDLVLEGLALTNP</sequence>
<evidence type="ECO:0000256" key="2">
    <source>
        <dbReference type="ARBA" id="ARBA00001958"/>
    </source>
</evidence>
<keyword evidence="18" id="KW-1185">Reference proteome</keyword>
<keyword evidence="7 16" id="KW-0963">Cytoplasm</keyword>
<evidence type="ECO:0000256" key="11">
    <source>
        <dbReference type="ARBA" id="ARBA00022840"/>
    </source>
</evidence>
<keyword evidence="8 16" id="KW-0808">Transferase</keyword>
<dbReference type="PANTHER" id="PTHR34265">
    <property type="entry name" value="TYPE III PANTOTHENATE KINASE"/>
    <property type="match status" value="1"/>
</dbReference>
<dbReference type="Pfam" id="PF03309">
    <property type="entry name" value="Pan_kinase"/>
    <property type="match status" value="1"/>
</dbReference>
<evidence type="ECO:0000256" key="7">
    <source>
        <dbReference type="ARBA" id="ARBA00022490"/>
    </source>
</evidence>
<evidence type="ECO:0000256" key="6">
    <source>
        <dbReference type="ARBA" id="ARBA00012102"/>
    </source>
</evidence>
<dbReference type="Gene3D" id="3.30.420.40">
    <property type="match status" value="2"/>
</dbReference>
<keyword evidence="9 16" id="KW-0547">Nucleotide-binding</keyword>
<evidence type="ECO:0000256" key="1">
    <source>
        <dbReference type="ARBA" id="ARBA00001206"/>
    </source>
</evidence>
<comment type="pathway">
    <text evidence="4 16">Cofactor biosynthesis; coenzyme A biosynthesis; CoA from (R)-pantothenate: step 1/5.</text>
</comment>
<feature type="binding site" evidence="16">
    <location>
        <begin position="106"/>
        <end position="109"/>
    </location>
    <ligand>
        <name>substrate</name>
    </ligand>
</feature>
<proteinExistence type="inferred from homology"/>
<keyword evidence="10 16" id="KW-0418">Kinase</keyword>
<dbReference type="InterPro" id="IPR004619">
    <property type="entry name" value="Type_III_PanK"/>
</dbReference>
<gene>
    <name evidence="16" type="primary">coaX</name>
    <name evidence="17" type="ORF">ACFQ2X_11125</name>
</gene>
<evidence type="ECO:0000256" key="12">
    <source>
        <dbReference type="ARBA" id="ARBA00022958"/>
    </source>
</evidence>
<evidence type="ECO:0000313" key="17">
    <source>
        <dbReference type="EMBL" id="MFD1217152.1"/>
    </source>
</evidence>
<reference evidence="18" key="1">
    <citation type="journal article" date="2019" name="Int. J. Syst. Evol. Microbiol.">
        <title>The Global Catalogue of Microorganisms (GCM) 10K type strain sequencing project: providing services to taxonomists for standard genome sequencing and annotation.</title>
        <authorList>
            <consortium name="The Broad Institute Genomics Platform"/>
            <consortium name="The Broad Institute Genome Sequencing Center for Infectious Disease"/>
            <person name="Wu L."/>
            <person name="Ma J."/>
        </authorList>
    </citation>
    <scope>NUCLEOTIDE SEQUENCE [LARGE SCALE GENOMIC DNA]</scope>
    <source>
        <strain evidence="18">CCUG 54356</strain>
    </source>
</reference>
<feature type="binding site" evidence="16">
    <location>
        <position position="128"/>
    </location>
    <ligand>
        <name>K(+)</name>
        <dbReference type="ChEBI" id="CHEBI:29103"/>
    </ligand>
</feature>
<evidence type="ECO:0000256" key="8">
    <source>
        <dbReference type="ARBA" id="ARBA00022679"/>
    </source>
</evidence>
<evidence type="ECO:0000256" key="10">
    <source>
        <dbReference type="ARBA" id="ARBA00022777"/>
    </source>
</evidence>
<dbReference type="NCBIfam" id="TIGR00671">
    <property type="entry name" value="baf"/>
    <property type="match status" value="1"/>
</dbReference>
<keyword evidence="12 16" id="KW-0630">Potassium</keyword>
<keyword evidence="11 16" id="KW-0067">ATP-binding</keyword>
<dbReference type="RefSeq" id="WP_230435706.1">
    <property type="nucleotide sequence ID" value="NZ_CP087715.1"/>
</dbReference>